<comment type="similarity">
    <text evidence="7 8">Belongs to the PINc/VapC protein family.</text>
</comment>
<dbReference type="HAMAP" id="MF_00265">
    <property type="entry name" value="VapC_Nob1"/>
    <property type="match status" value="1"/>
</dbReference>
<dbReference type="RefSeq" id="WP_396769587.1">
    <property type="nucleotide sequence ID" value="NZ_JBITLA010000006.1"/>
</dbReference>
<evidence type="ECO:0000256" key="7">
    <source>
        <dbReference type="ARBA" id="ARBA00038093"/>
    </source>
</evidence>
<feature type="binding site" evidence="8">
    <location>
        <position position="103"/>
    </location>
    <ligand>
        <name>Mg(2+)</name>
        <dbReference type="ChEBI" id="CHEBI:18420"/>
    </ligand>
</feature>
<dbReference type="InterPro" id="IPR022907">
    <property type="entry name" value="VapC_family"/>
</dbReference>
<evidence type="ECO:0000259" key="9">
    <source>
        <dbReference type="Pfam" id="PF01850"/>
    </source>
</evidence>
<protein>
    <recommendedName>
        <fullName evidence="8">Ribonuclease VapC</fullName>
        <shortName evidence="8">RNase VapC</shortName>
        <ecNumber evidence="8">3.1.-.-</ecNumber>
    </recommendedName>
    <alternativeName>
        <fullName evidence="8">Toxin VapC</fullName>
    </alternativeName>
</protein>
<dbReference type="PANTHER" id="PTHR33653">
    <property type="entry name" value="RIBONUCLEASE VAPC2"/>
    <property type="match status" value="1"/>
</dbReference>
<dbReference type="Proteomes" id="UP001612812">
    <property type="component" value="Unassembled WGS sequence"/>
</dbReference>
<keyword evidence="2 8" id="KW-1277">Toxin-antitoxin system</keyword>
<keyword evidence="4 8" id="KW-0479">Metal-binding</keyword>
<evidence type="ECO:0000256" key="4">
    <source>
        <dbReference type="ARBA" id="ARBA00022723"/>
    </source>
</evidence>
<organism evidence="10 11">
    <name type="scientific">Micromonospora maritima</name>
    <dbReference type="NCBI Taxonomy" id="986711"/>
    <lineage>
        <taxon>Bacteria</taxon>
        <taxon>Bacillati</taxon>
        <taxon>Actinomycetota</taxon>
        <taxon>Actinomycetes</taxon>
        <taxon>Micromonosporales</taxon>
        <taxon>Micromonosporaceae</taxon>
        <taxon>Micromonospora</taxon>
    </lineage>
</organism>
<feature type="binding site" evidence="8">
    <location>
        <position position="5"/>
    </location>
    <ligand>
        <name>Mg(2+)</name>
        <dbReference type="ChEBI" id="CHEBI:18420"/>
    </ligand>
</feature>
<sequence>MIVLDTNVVSELMRAEPAPTVLAWLRQNSGSGLYTTTVTVAEIRYGIARLPEGQRRESLHAAANEIFAAFPRQVLAFDLPAAGAYADVVAGRDKLGHPIDGFDAQIAAICRTRVATLATRNTMDFADTGIALIDPWQETTAESAER</sequence>
<dbReference type="InterPro" id="IPR050556">
    <property type="entry name" value="Type_II_TA_system_RNase"/>
</dbReference>
<proteinExistence type="inferred from homology"/>
<evidence type="ECO:0000256" key="6">
    <source>
        <dbReference type="ARBA" id="ARBA00022842"/>
    </source>
</evidence>
<evidence type="ECO:0000256" key="1">
    <source>
        <dbReference type="ARBA" id="ARBA00001946"/>
    </source>
</evidence>
<comment type="cofactor">
    <cofactor evidence="1 8">
        <name>Mg(2+)</name>
        <dbReference type="ChEBI" id="CHEBI:18420"/>
    </cofactor>
</comment>
<evidence type="ECO:0000256" key="2">
    <source>
        <dbReference type="ARBA" id="ARBA00022649"/>
    </source>
</evidence>
<feature type="domain" description="PIN" evidence="9">
    <location>
        <begin position="2"/>
        <end position="128"/>
    </location>
</feature>
<dbReference type="EC" id="3.1.-.-" evidence="8"/>
<accession>A0ABW7ZQS9</accession>
<dbReference type="Gene3D" id="3.40.50.1010">
    <property type="entry name" value="5'-nuclease"/>
    <property type="match status" value="1"/>
</dbReference>
<evidence type="ECO:0000256" key="5">
    <source>
        <dbReference type="ARBA" id="ARBA00022801"/>
    </source>
</evidence>
<keyword evidence="3 8" id="KW-0540">Nuclease</keyword>
<keyword evidence="11" id="KW-1185">Reference proteome</keyword>
<evidence type="ECO:0000256" key="8">
    <source>
        <dbReference type="HAMAP-Rule" id="MF_00265"/>
    </source>
</evidence>
<dbReference type="PANTHER" id="PTHR33653:SF1">
    <property type="entry name" value="RIBONUCLEASE VAPC2"/>
    <property type="match status" value="1"/>
</dbReference>
<dbReference type="SUPFAM" id="SSF88723">
    <property type="entry name" value="PIN domain-like"/>
    <property type="match status" value="1"/>
</dbReference>
<gene>
    <name evidence="8" type="primary">vapC</name>
    <name evidence="10" type="ORF">ACIBP4_23195</name>
</gene>
<dbReference type="CDD" id="cd18731">
    <property type="entry name" value="PIN_NgFitB-like"/>
    <property type="match status" value="1"/>
</dbReference>
<evidence type="ECO:0000256" key="3">
    <source>
        <dbReference type="ARBA" id="ARBA00022722"/>
    </source>
</evidence>
<keyword evidence="5 8" id="KW-0378">Hydrolase</keyword>
<evidence type="ECO:0000313" key="11">
    <source>
        <dbReference type="Proteomes" id="UP001612812"/>
    </source>
</evidence>
<dbReference type="Pfam" id="PF01850">
    <property type="entry name" value="PIN"/>
    <property type="match status" value="1"/>
</dbReference>
<evidence type="ECO:0000313" key="10">
    <source>
        <dbReference type="EMBL" id="MFI7265191.1"/>
    </source>
</evidence>
<reference evidence="10 11" key="1">
    <citation type="submission" date="2024-10" db="EMBL/GenBank/DDBJ databases">
        <title>The Natural Products Discovery Center: Release of the First 8490 Sequenced Strains for Exploring Actinobacteria Biosynthetic Diversity.</title>
        <authorList>
            <person name="Kalkreuter E."/>
            <person name="Kautsar S.A."/>
            <person name="Yang D."/>
            <person name="Bader C.D."/>
            <person name="Teijaro C.N."/>
            <person name="Fluegel L."/>
            <person name="Davis C.M."/>
            <person name="Simpson J.R."/>
            <person name="Lauterbach L."/>
            <person name="Steele A.D."/>
            <person name="Gui C."/>
            <person name="Meng S."/>
            <person name="Li G."/>
            <person name="Viehrig K."/>
            <person name="Ye F."/>
            <person name="Su P."/>
            <person name="Kiefer A.F."/>
            <person name="Nichols A."/>
            <person name="Cepeda A.J."/>
            <person name="Yan W."/>
            <person name="Fan B."/>
            <person name="Jiang Y."/>
            <person name="Adhikari A."/>
            <person name="Zheng C.-J."/>
            <person name="Schuster L."/>
            <person name="Cowan T.M."/>
            <person name="Smanski M.J."/>
            <person name="Chevrette M.G."/>
            <person name="De Carvalho L.P.S."/>
            <person name="Shen B."/>
        </authorList>
    </citation>
    <scope>NUCLEOTIDE SEQUENCE [LARGE SCALE GENOMIC DNA]</scope>
    <source>
        <strain evidence="10 11">NPDC049845</strain>
    </source>
</reference>
<keyword evidence="8" id="KW-0800">Toxin</keyword>
<dbReference type="InterPro" id="IPR002716">
    <property type="entry name" value="PIN_dom"/>
</dbReference>
<keyword evidence="6 8" id="KW-0460">Magnesium</keyword>
<comment type="caution">
    <text evidence="10">The sequence shown here is derived from an EMBL/GenBank/DDBJ whole genome shotgun (WGS) entry which is preliminary data.</text>
</comment>
<name>A0ABW7ZQS9_9ACTN</name>
<dbReference type="InterPro" id="IPR029060">
    <property type="entry name" value="PIN-like_dom_sf"/>
</dbReference>
<comment type="function">
    <text evidence="8">Toxic component of a toxin-antitoxin (TA) system. An RNase.</text>
</comment>
<dbReference type="EMBL" id="JBITLE010000010">
    <property type="protein sequence ID" value="MFI7265191.1"/>
    <property type="molecule type" value="Genomic_DNA"/>
</dbReference>